<evidence type="ECO:0000256" key="1">
    <source>
        <dbReference type="ARBA" id="ARBA00023125"/>
    </source>
</evidence>
<organism evidence="4 5">
    <name type="scientific">Pseudaquabacterium inlustre</name>
    <dbReference type="NCBI Taxonomy" id="2984192"/>
    <lineage>
        <taxon>Bacteria</taxon>
        <taxon>Pseudomonadati</taxon>
        <taxon>Pseudomonadota</taxon>
        <taxon>Betaproteobacteria</taxon>
        <taxon>Burkholderiales</taxon>
        <taxon>Sphaerotilaceae</taxon>
        <taxon>Pseudaquabacterium</taxon>
    </lineage>
</organism>
<proteinExistence type="predicted"/>
<evidence type="ECO:0000313" key="4">
    <source>
        <dbReference type="EMBL" id="MEK8050850.1"/>
    </source>
</evidence>
<dbReference type="PANTHER" id="PTHR30055">
    <property type="entry name" value="HTH-TYPE TRANSCRIPTIONAL REGULATOR RUTR"/>
    <property type="match status" value="1"/>
</dbReference>
<dbReference type="Pfam" id="PF00440">
    <property type="entry name" value="TetR_N"/>
    <property type="match status" value="1"/>
</dbReference>
<keyword evidence="1 2" id="KW-0238">DNA-binding</keyword>
<evidence type="ECO:0000259" key="3">
    <source>
        <dbReference type="PROSITE" id="PS50977"/>
    </source>
</evidence>
<dbReference type="PROSITE" id="PS50977">
    <property type="entry name" value="HTH_TETR_2"/>
    <property type="match status" value="1"/>
</dbReference>
<dbReference type="InterPro" id="IPR001647">
    <property type="entry name" value="HTH_TetR"/>
</dbReference>
<evidence type="ECO:0000256" key="2">
    <source>
        <dbReference type="PROSITE-ProRule" id="PRU00335"/>
    </source>
</evidence>
<protein>
    <submittedName>
        <fullName evidence="4">TetR/AcrR family transcriptional regulator</fullName>
    </submittedName>
</protein>
<dbReference type="EMBL" id="JBBUTH010000005">
    <property type="protein sequence ID" value="MEK8050850.1"/>
    <property type="molecule type" value="Genomic_DNA"/>
</dbReference>
<dbReference type="InterPro" id="IPR009057">
    <property type="entry name" value="Homeodomain-like_sf"/>
</dbReference>
<gene>
    <name evidence="4" type="ORF">AACH10_11440</name>
</gene>
<dbReference type="SUPFAM" id="SSF46689">
    <property type="entry name" value="Homeodomain-like"/>
    <property type="match status" value="1"/>
</dbReference>
<accession>A0ABU9CK52</accession>
<sequence>MSQASPLRDVARSERSERTYGGVSAAERTAVRRARFIEAGIAVFGGPGFRSATVRGVCNAAGLTDRYFYESFDSLEALLTAVYGELMARLRTRMDEAARQVAAGCDGLAPAQVLERHVMAGYEVWFDLVRDPAFARIVLAEVLGVSPAVDALYEAGMQQFAELNSAAVAAALPSGQLSAERQQLVGRALIGAAVQVARLWMSSGWRESRDEVVRTCVLVTLGTLRALVAEAQAGAPR</sequence>
<dbReference type="Proteomes" id="UP001365405">
    <property type="component" value="Unassembled WGS sequence"/>
</dbReference>
<dbReference type="RefSeq" id="WP_341410540.1">
    <property type="nucleotide sequence ID" value="NZ_JBBUTH010000005.1"/>
</dbReference>
<keyword evidence="5" id="KW-1185">Reference proteome</keyword>
<dbReference type="Gene3D" id="1.10.357.10">
    <property type="entry name" value="Tetracycline Repressor, domain 2"/>
    <property type="match status" value="1"/>
</dbReference>
<name>A0ABU9CK52_9BURK</name>
<feature type="domain" description="HTH tetR-type" evidence="3">
    <location>
        <begin position="30"/>
        <end position="90"/>
    </location>
</feature>
<dbReference type="InterPro" id="IPR050109">
    <property type="entry name" value="HTH-type_TetR-like_transc_reg"/>
</dbReference>
<comment type="caution">
    <text evidence="4">The sequence shown here is derived from an EMBL/GenBank/DDBJ whole genome shotgun (WGS) entry which is preliminary data.</text>
</comment>
<dbReference type="PANTHER" id="PTHR30055:SF226">
    <property type="entry name" value="HTH-TYPE TRANSCRIPTIONAL REGULATOR PKSA"/>
    <property type="match status" value="1"/>
</dbReference>
<evidence type="ECO:0000313" key="5">
    <source>
        <dbReference type="Proteomes" id="UP001365405"/>
    </source>
</evidence>
<dbReference type="InterPro" id="IPR036271">
    <property type="entry name" value="Tet_transcr_reg_TetR-rel_C_sf"/>
</dbReference>
<dbReference type="SUPFAM" id="SSF48498">
    <property type="entry name" value="Tetracyclin repressor-like, C-terminal domain"/>
    <property type="match status" value="1"/>
</dbReference>
<feature type="DNA-binding region" description="H-T-H motif" evidence="2">
    <location>
        <begin position="53"/>
        <end position="72"/>
    </location>
</feature>
<reference evidence="4 5" key="1">
    <citation type="submission" date="2024-04" db="EMBL/GenBank/DDBJ databases">
        <title>Novel species of the genus Ideonella isolated from streams.</title>
        <authorList>
            <person name="Lu H."/>
        </authorList>
    </citation>
    <scope>NUCLEOTIDE SEQUENCE [LARGE SCALE GENOMIC DNA]</scope>
    <source>
        <strain evidence="4 5">DXS22W</strain>
    </source>
</reference>